<evidence type="ECO:0000256" key="2">
    <source>
        <dbReference type="ARBA" id="ARBA00022475"/>
    </source>
</evidence>
<dbReference type="SUPFAM" id="SSF53448">
    <property type="entry name" value="Nucleotide-diphospho-sugar transferases"/>
    <property type="match status" value="1"/>
</dbReference>
<keyword evidence="2" id="KW-1003">Cell membrane</keyword>
<keyword evidence="3" id="KW-0328">Glycosyltransferase</keyword>
<dbReference type="EMBL" id="JAGSXH010000205">
    <property type="protein sequence ID" value="MBS2966834.1"/>
    <property type="molecule type" value="Genomic_DNA"/>
</dbReference>
<dbReference type="GO" id="GO:0016757">
    <property type="term" value="F:glycosyltransferase activity"/>
    <property type="evidence" value="ECO:0007669"/>
    <property type="project" value="UniProtKB-KW"/>
</dbReference>
<feature type="compositionally biased region" description="Polar residues" evidence="6">
    <location>
        <begin position="238"/>
        <end position="249"/>
    </location>
</feature>
<feature type="region of interest" description="Disordered" evidence="6">
    <location>
        <begin position="1"/>
        <end position="34"/>
    </location>
</feature>
<keyword evidence="4" id="KW-0808">Transferase</keyword>
<dbReference type="InterPro" id="IPR029044">
    <property type="entry name" value="Nucleotide-diphossugar_trans"/>
</dbReference>
<sequence length="350" mass="36667">MTRIAPSDAVQHPGRSGLVAANPRGPATRPAPSSGFESTFRLLTAHAATPWAALAALGLVAAGATVWRGVQDRHAAMGIDPAALHLRSTTARPPEATEPVSVLIPVRHEPDPAVAAVRAALGQRGVDHLDIVVLDDGCPQETRAALRREFADDPRVRILATAPLPRGWSPLAHRSHQLAVAARGRVLIFAEPCAPLGPYAAAAATALLRGGKLDLAVLDTGRPAPVRTPTLAAPRQPSAAQAHNASSRTHPGRFTLAIDADVYWRIGGYRAAATDPDPLALLRTVRRASGRVAVADGRRVIPPALQLVPLPPPDPEAEALWDSQHASRVSLTATARRVLSALVGARAQPS</sequence>
<protein>
    <recommendedName>
        <fullName evidence="9">Glycosyltransferase</fullName>
    </recommendedName>
</protein>
<comment type="caution">
    <text evidence="7">The sequence shown here is derived from an EMBL/GenBank/DDBJ whole genome shotgun (WGS) entry which is preliminary data.</text>
</comment>
<dbReference type="RefSeq" id="WP_211472290.1">
    <property type="nucleotide sequence ID" value="NZ_JAGSXH010000205.1"/>
</dbReference>
<evidence type="ECO:0008006" key="9">
    <source>
        <dbReference type="Google" id="ProtNLM"/>
    </source>
</evidence>
<evidence type="ECO:0000256" key="4">
    <source>
        <dbReference type="ARBA" id="ARBA00022679"/>
    </source>
</evidence>
<evidence type="ECO:0000313" key="8">
    <source>
        <dbReference type="Proteomes" id="UP000677913"/>
    </source>
</evidence>
<proteinExistence type="predicted"/>
<reference evidence="7" key="1">
    <citation type="submission" date="2021-04" db="EMBL/GenBank/DDBJ databases">
        <title>Genome based classification of Actinospica acidithermotolerans sp. nov., an actinobacterium isolated from an Indonesian hot spring.</title>
        <authorList>
            <person name="Kusuma A.B."/>
            <person name="Putra K.E."/>
            <person name="Nafisah S."/>
            <person name="Loh J."/>
            <person name="Nouioui I."/>
            <person name="Goodfellow M."/>
        </authorList>
    </citation>
    <scope>NUCLEOTIDE SEQUENCE</scope>
    <source>
        <strain evidence="7">DSM 45618</strain>
    </source>
</reference>
<comment type="subcellular location">
    <subcellularLocation>
        <location evidence="1">Cell membrane</location>
    </subcellularLocation>
</comment>
<evidence type="ECO:0000313" key="7">
    <source>
        <dbReference type="EMBL" id="MBS2966834.1"/>
    </source>
</evidence>
<evidence type="ECO:0000256" key="1">
    <source>
        <dbReference type="ARBA" id="ARBA00004236"/>
    </source>
</evidence>
<keyword evidence="5" id="KW-0472">Membrane</keyword>
<evidence type="ECO:0000256" key="3">
    <source>
        <dbReference type="ARBA" id="ARBA00022676"/>
    </source>
</evidence>
<dbReference type="PANTHER" id="PTHR43646:SF2">
    <property type="entry name" value="GLYCOSYLTRANSFERASE 2-LIKE DOMAIN-CONTAINING PROTEIN"/>
    <property type="match status" value="1"/>
</dbReference>
<accession>A0A8J8BHI1</accession>
<organism evidence="7 8">
    <name type="scientific">Actinocrinis puniceicyclus</name>
    <dbReference type="NCBI Taxonomy" id="977794"/>
    <lineage>
        <taxon>Bacteria</taxon>
        <taxon>Bacillati</taxon>
        <taxon>Actinomycetota</taxon>
        <taxon>Actinomycetes</taxon>
        <taxon>Catenulisporales</taxon>
        <taxon>Actinospicaceae</taxon>
        <taxon>Actinocrinis</taxon>
    </lineage>
</organism>
<dbReference type="Proteomes" id="UP000677913">
    <property type="component" value="Unassembled WGS sequence"/>
</dbReference>
<keyword evidence="8" id="KW-1185">Reference proteome</keyword>
<dbReference type="Gene3D" id="3.90.550.10">
    <property type="entry name" value="Spore Coat Polysaccharide Biosynthesis Protein SpsA, Chain A"/>
    <property type="match status" value="1"/>
</dbReference>
<evidence type="ECO:0000256" key="6">
    <source>
        <dbReference type="SAM" id="MobiDB-lite"/>
    </source>
</evidence>
<dbReference type="GO" id="GO:0005886">
    <property type="term" value="C:plasma membrane"/>
    <property type="evidence" value="ECO:0007669"/>
    <property type="project" value="UniProtKB-SubCell"/>
</dbReference>
<evidence type="ECO:0000256" key="5">
    <source>
        <dbReference type="ARBA" id="ARBA00023136"/>
    </source>
</evidence>
<gene>
    <name evidence="7" type="ORF">KGA66_27615</name>
</gene>
<dbReference type="PANTHER" id="PTHR43646">
    <property type="entry name" value="GLYCOSYLTRANSFERASE"/>
    <property type="match status" value="1"/>
</dbReference>
<dbReference type="AlphaFoldDB" id="A0A8J8BHI1"/>
<feature type="region of interest" description="Disordered" evidence="6">
    <location>
        <begin position="227"/>
        <end position="250"/>
    </location>
</feature>
<name>A0A8J8BHI1_9ACTN</name>